<evidence type="ECO:0000313" key="3">
    <source>
        <dbReference type="Proteomes" id="UP000006316"/>
    </source>
</evidence>
<dbReference type="STRING" id="1117379.BABA_04604"/>
<sequence>MGIIIPCDCLSELAYIYNLAAQTVAIEADVNFDTNGFLTAGITHAPGSPSILITDAGIYEVTFSVSGTEPNQFALFLNGNLVPGTIYASGAGTQQNNGQAIFTIGAGDVLTLRNHSSAAAVGLATPIGGTQANVNASIVIKKLD</sequence>
<evidence type="ECO:0000259" key="1">
    <source>
        <dbReference type="Pfam" id="PF18573"/>
    </source>
</evidence>
<dbReference type="RefSeq" id="WP_007083954.1">
    <property type="nucleotide sequence ID" value="NZ_AJLS01000036.1"/>
</dbReference>
<gene>
    <name evidence="2" type="ORF">BABA_04604</name>
</gene>
<keyword evidence="3" id="KW-1185">Reference proteome</keyword>
<keyword evidence="2" id="KW-0176">Collagen</keyword>
<dbReference type="InterPro" id="IPR008983">
    <property type="entry name" value="Tumour_necrosis_fac-like_dom"/>
</dbReference>
<dbReference type="eggNOG" id="ENOG50333H4">
    <property type="taxonomic scope" value="Bacteria"/>
</dbReference>
<dbReference type="EMBL" id="AJLS01000036">
    <property type="protein sequence ID" value="EKN70692.1"/>
    <property type="molecule type" value="Genomic_DNA"/>
</dbReference>
<reference evidence="2 3" key="1">
    <citation type="journal article" date="2012" name="Front. Microbiol.">
        <title>Redundancy and modularity in membrane-associated dissimilatory nitrate reduction in Bacillus.</title>
        <authorList>
            <person name="Heylen K."/>
            <person name="Keltjens J."/>
        </authorList>
    </citation>
    <scope>NUCLEOTIDE SEQUENCE [LARGE SCALE GENOMIC DNA]</scope>
    <source>
        <strain evidence="3">LMG 21833T</strain>
    </source>
</reference>
<dbReference type="InterPro" id="IPR041415">
    <property type="entry name" value="BclA_C"/>
</dbReference>
<dbReference type="Gene3D" id="2.60.120.40">
    <property type="match status" value="1"/>
</dbReference>
<dbReference type="AlphaFoldDB" id="K6DDU0"/>
<dbReference type="Pfam" id="PF18573">
    <property type="entry name" value="BclA_C"/>
    <property type="match status" value="1"/>
</dbReference>
<feature type="domain" description="BclA C-terminal" evidence="1">
    <location>
        <begin position="15"/>
        <end position="132"/>
    </location>
</feature>
<evidence type="ECO:0000313" key="2">
    <source>
        <dbReference type="EMBL" id="EKN70692.1"/>
    </source>
</evidence>
<accession>K6DDU0</accession>
<dbReference type="PATRIC" id="fig|1117379.3.peg.956"/>
<name>K6DDU0_9BACI</name>
<comment type="caution">
    <text evidence="2">The sequence shown here is derived from an EMBL/GenBank/DDBJ whole genome shotgun (WGS) entry which is preliminary data.</text>
</comment>
<proteinExistence type="predicted"/>
<protein>
    <submittedName>
        <fullName evidence="2">Triple helix repeat-containing collagen</fullName>
    </submittedName>
</protein>
<organism evidence="2 3">
    <name type="scientific">Neobacillus bataviensis LMG 21833</name>
    <dbReference type="NCBI Taxonomy" id="1117379"/>
    <lineage>
        <taxon>Bacteria</taxon>
        <taxon>Bacillati</taxon>
        <taxon>Bacillota</taxon>
        <taxon>Bacilli</taxon>
        <taxon>Bacillales</taxon>
        <taxon>Bacillaceae</taxon>
        <taxon>Neobacillus</taxon>
    </lineage>
</organism>
<dbReference type="Proteomes" id="UP000006316">
    <property type="component" value="Unassembled WGS sequence"/>
</dbReference>